<dbReference type="InterPro" id="IPR037523">
    <property type="entry name" value="VOC_core"/>
</dbReference>
<evidence type="ECO:0000259" key="2">
    <source>
        <dbReference type="PROSITE" id="PS51819"/>
    </source>
</evidence>
<proteinExistence type="predicted"/>
<name>A0A931GVH6_9BACT</name>
<dbReference type="InterPro" id="IPR029068">
    <property type="entry name" value="Glyas_Bleomycin-R_OHBP_Dase"/>
</dbReference>
<gene>
    <name evidence="3" type="ORF">I5907_16445</name>
</gene>
<dbReference type="PROSITE" id="PS00934">
    <property type="entry name" value="GLYOXALASE_I_1"/>
    <property type="match status" value="1"/>
</dbReference>
<feature type="domain" description="VOC" evidence="2">
    <location>
        <begin position="11"/>
        <end position="139"/>
    </location>
</feature>
<keyword evidence="4" id="KW-1185">Reference proteome</keyword>
<dbReference type="GO" id="GO:0046491">
    <property type="term" value="P:L-methylmalonyl-CoA metabolic process"/>
    <property type="evidence" value="ECO:0007669"/>
    <property type="project" value="TreeGrafter"/>
</dbReference>
<dbReference type="PROSITE" id="PS51819">
    <property type="entry name" value="VOC"/>
    <property type="match status" value="1"/>
</dbReference>
<dbReference type="RefSeq" id="WP_196991898.1">
    <property type="nucleotide sequence ID" value="NZ_JADWYR010000002.1"/>
</dbReference>
<dbReference type="PANTHER" id="PTHR43048:SF3">
    <property type="entry name" value="METHYLMALONYL-COA EPIMERASE, MITOCHONDRIAL"/>
    <property type="match status" value="1"/>
</dbReference>
<reference evidence="3" key="1">
    <citation type="submission" date="2020-11" db="EMBL/GenBank/DDBJ databases">
        <title>Bacterial whole genome sequence for Panacibacter sp. DH6.</title>
        <authorList>
            <person name="Le V."/>
            <person name="Ko S."/>
            <person name="Ahn C.-Y."/>
            <person name="Oh H.-M."/>
        </authorList>
    </citation>
    <scope>NUCLEOTIDE SEQUENCE</scope>
    <source>
        <strain evidence="3">DH6</strain>
    </source>
</reference>
<dbReference type="InterPro" id="IPR018146">
    <property type="entry name" value="Glyoxalase_1_CS"/>
</dbReference>
<protein>
    <submittedName>
        <fullName evidence="3">VOC family protein</fullName>
    </submittedName>
</protein>
<dbReference type="AlphaFoldDB" id="A0A931GVH6"/>
<dbReference type="InterPro" id="IPR051785">
    <property type="entry name" value="MMCE/EMCE_epimerase"/>
</dbReference>
<accession>A0A931GVH6</accession>
<dbReference type="SUPFAM" id="SSF54593">
    <property type="entry name" value="Glyoxalase/Bleomycin resistance protein/Dihydroxybiphenyl dioxygenase"/>
    <property type="match status" value="1"/>
</dbReference>
<dbReference type="PANTHER" id="PTHR43048">
    <property type="entry name" value="METHYLMALONYL-COA EPIMERASE"/>
    <property type="match status" value="1"/>
</dbReference>
<dbReference type="Gene3D" id="3.10.180.10">
    <property type="entry name" value="2,3-Dihydroxybiphenyl 1,2-Dioxygenase, domain 1"/>
    <property type="match status" value="1"/>
</dbReference>
<sequence length="141" mass="16156">MQQPVTLSLKAIQHVGIPVTDISLSEQFYRDLGFSNVMQATFEHNKSSGTCIMMQQGNITIELYQLPQSELQSIAARNNGHIDHIAFDVENIDETFFILKTSGYHIIEEAPVYLKFWSKGCRYFNIIGPDNERLEFNQVLK</sequence>
<dbReference type="GO" id="GO:0004493">
    <property type="term" value="F:methylmalonyl-CoA epimerase activity"/>
    <property type="evidence" value="ECO:0007669"/>
    <property type="project" value="TreeGrafter"/>
</dbReference>
<comment type="caution">
    <text evidence="3">The sequence shown here is derived from an EMBL/GenBank/DDBJ whole genome shotgun (WGS) entry which is preliminary data.</text>
</comment>
<evidence type="ECO:0000313" key="4">
    <source>
        <dbReference type="Proteomes" id="UP000628448"/>
    </source>
</evidence>
<dbReference type="GO" id="GO:0004462">
    <property type="term" value="F:lactoylglutathione lyase activity"/>
    <property type="evidence" value="ECO:0007669"/>
    <property type="project" value="InterPro"/>
</dbReference>
<keyword evidence="1" id="KW-0479">Metal-binding</keyword>
<dbReference type="EMBL" id="JADWYR010000002">
    <property type="protein sequence ID" value="MBG9377831.1"/>
    <property type="molecule type" value="Genomic_DNA"/>
</dbReference>
<dbReference type="GO" id="GO:0046872">
    <property type="term" value="F:metal ion binding"/>
    <property type="evidence" value="ECO:0007669"/>
    <property type="project" value="UniProtKB-KW"/>
</dbReference>
<organism evidence="3 4">
    <name type="scientific">Panacibacter microcysteis</name>
    <dbReference type="NCBI Taxonomy" id="2793269"/>
    <lineage>
        <taxon>Bacteria</taxon>
        <taxon>Pseudomonadati</taxon>
        <taxon>Bacteroidota</taxon>
        <taxon>Chitinophagia</taxon>
        <taxon>Chitinophagales</taxon>
        <taxon>Chitinophagaceae</taxon>
        <taxon>Panacibacter</taxon>
    </lineage>
</organism>
<evidence type="ECO:0000256" key="1">
    <source>
        <dbReference type="ARBA" id="ARBA00022723"/>
    </source>
</evidence>
<dbReference type="Pfam" id="PF13669">
    <property type="entry name" value="Glyoxalase_4"/>
    <property type="match status" value="1"/>
</dbReference>
<dbReference type="Proteomes" id="UP000628448">
    <property type="component" value="Unassembled WGS sequence"/>
</dbReference>
<evidence type="ECO:0000313" key="3">
    <source>
        <dbReference type="EMBL" id="MBG9377831.1"/>
    </source>
</evidence>